<dbReference type="PANTHER" id="PTHR30466">
    <property type="entry name" value="FLAVIN REDUCTASE"/>
    <property type="match status" value="1"/>
</dbReference>
<dbReference type="InterPro" id="IPR012349">
    <property type="entry name" value="Split_barrel_FMN-bd"/>
</dbReference>
<reference evidence="4 5" key="1">
    <citation type="submission" date="2019-09" db="EMBL/GenBank/DDBJ databases">
        <title>YIM 132180 draft genome.</title>
        <authorList>
            <person name="Zhang K."/>
        </authorList>
    </citation>
    <scope>NUCLEOTIDE SEQUENCE [LARGE SCALE GENOMIC DNA]</scope>
    <source>
        <strain evidence="4 5">YIM 132180</strain>
    </source>
</reference>
<sequence>MTLHSVPAAFRRSGAAAEAVQAPTPARGLGLKQAMRTLAGGVSVVTAGIGDGRTGATVTSAHSLSMEPETMAVSINLASSTWEAIRRHGLFCVNVLRADQRAVADRFAGFGGLKGASRYEGADWHPLVTGALALEGALAAIDCEVEHVIERHSHALVLGTVRAVEVSQGPGLVWVDGRYAELAERSD</sequence>
<comment type="caution">
    <text evidence="4">The sequence shown here is derived from an EMBL/GenBank/DDBJ whole genome shotgun (WGS) entry which is preliminary data.</text>
</comment>
<dbReference type="InterPro" id="IPR050268">
    <property type="entry name" value="NADH-dep_flavin_reductase"/>
</dbReference>
<proteinExistence type="inferred from homology"/>
<dbReference type="SMART" id="SM00903">
    <property type="entry name" value="Flavin_Reduct"/>
    <property type="match status" value="1"/>
</dbReference>
<evidence type="ECO:0000256" key="1">
    <source>
        <dbReference type="ARBA" id="ARBA00008898"/>
    </source>
</evidence>
<keyword evidence="5" id="KW-1185">Reference proteome</keyword>
<evidence type="ECO:0000313" key="4">
    <source>
        <dbReference type="EMBL" id="KAB0677519.1"/>
    </source>
</evidence>
<dbReference type="Proteomes" id="UP000432089">
    <property type="component" value="Unassembled WGS sequence"/>
</dbReference>
<organism evidence="4 5">
    <name type="scientific">Plantimonas leprariae</name>
    <dbReference type="NCBI Taxonomy" id="2615207"/>
    <lineage>
        <taxon>Bacteria</taxon>
        <taxon>Pseudomonadati</taxon>
        <taxon>Pseudomonadota</taxon>
        <taxon>Alphaproteobacteria</taxon>
        <taxon>Hyphomicrobiales</taxon>
        <taxon>Aurantimonadaceae</taxon>
        <taxon>Plantimonas</taxon>
    </lineage>
</organism>
<dbReference type="EMBL" id="VZDO01000016">
    <property type="protein sequence ID" value="KAB0677519.1"/>
    <property type="molecule type" value="Genomic_DNA"/>
</dbReference>
<dbReference type="SUPFAM" id="SSF50475">
    <property type="entry name" value="FMN-binding split barrel"/>
    <property type="match status" value="1"/>
</dbReference>
<name>A0A7V7PLV6_9HYPH</name>
<gene>
    <name evidence="4" type="ORF">F6X38_17730</name>
</gene>
<dbReference type="GO" id="GO:0042602">
    <property type="term" value="F:riboflavin reductase (NADPH) activity"/>
    <property type="evidence" value="ECO:0007669"/>
    <property type="project" value="TreeGrafter"/>
</dbReference>
<dbReference type="InterPro" id="IPR002563">
    <property type="entry name" value="Flavin_Rdtase-like_dom"/>
</dbReference>
<accession>A0A7V7PLV6</accession>
<evidence type="ECO:0000313" key="5">
    <source>
        <dbReference type="Proteomes" id="UP000432089"/>
    </source>
</evidence>
<feature type="domain" description="Flavin reductase like" evidence="3">
    <location>
        <begin position="35"/>
        <end position="181"/>
    </location>
</feature>
<evidence type="ECO:0000259" key="3">
    <source>
        <dbReference type="SMART" id="SM00903"/>
    </source>
</evidence>
<evidence type="ECO:0000256" key="2">
    <source>
        <dbReference type="ARBA" id="ARBA00023002"/>
    </source>
</evidence>
<dbReference type="GO" id="GO:0010181">
    <property type="term" value="F:FMN binding"/>
    <property type="evidence" value="ECO:0007669"/>
    <property type="project" value="InterPro"/>
</dbReference>
<dbReference type="RefSeq" id="WP_150971994.1">
    <property type="nucleotide sequence ID" value="NZ_VZDO01000016.1"/>
</dbReference>
<keyword evidence="2" id="KW-0560">Oxidoreductase</keyword>
<dbReference type="AlphaFoldDB" id="A0A7V7PLV6"/>
<protein>
    <submittedName>
        <fullName evidence="4">Flavin reductase</fullName>
    </submittedName>
</protein>
<dbReference type="Pfam" id="PF01613">
    <property type="entry name" value="Flavin_Reduct"/>
    <property type="match status" value="1"/>
</dbReference>
<comment type="similarity">
    <text evidence="1">Belongs to the non-flavoprotein flavin reductase family.</text>
</comment>
<dbReference type="PANTHER" id="PTHR30466:SF11">
    <property type="entry name" value="FLAVIN-DEPENDENT MONOOXYGENASE, REDUCTASE SUBUNIT HSAB"/>
    <property type="match status" value="1"/>
</dbReference>
<dbReference type="Gene3D" id="2.30.110.10">
    <property type="entry name" value="Electron Transport, Fmn-binding Protein, Chain A"/>
    <property type="match status" value="1"/>
</dbReference>